<feature type="coiled-coil region" evidence="5">
    <location>
        <begin position="49"/>
        <end position="90"/>
    </location>
</feature>
<keyword evidence="2" id="KW-0645">Protease</keyword>
<comment type="caution">
    <text evidence="8">The sequence shown here is derived from an EMBL/GenBank/DDBJ whole genome shotgun (WGS) entry which is preliminary data.</text>
</comment>
<proteinExistence type="inferred from homology"/>
<evidence type="ECO:0000259" key="7">
    <source>
        <dbReference type="PROSITE" id="PS51935"/>
    </source>
</evidence>
<evidence type="ECO:0000256" key="2">
    <source>
        <dbReference type="ARBA" id="ARBA00022670"/>
    </source>
</evidence>
<dbReference type="InterPro" id="IPR038765">
    <property type="entry name" value="Papain-like_cys_pep_sf"/>
</dbReference>
<name>A0ABT1PY44_9ACTN</name>
<evidence type="ECO:0000313" key="8">
    <source>
        <dbReference type="EMBL" id="MCQ4082593.1"/>
    </source>
</evidence>
<accession>A0ABT1PY44</accession>
<dbReference type="SUPFAM" id="SSF54001">
    <property type="entry name" value="Cysteine proteinases"/>
    <property type="match status" value="1"/>
</dbReference>
<keyword evidence="9" id="KW-1185">Reference proteome</keyword>
<evidence type="ECO:0000256" key="6">
    <source>
        <dbReference type="SAM" id="SignalP"/>
    </source>
</evidence>
<keyword evidence="4" id="KW-0788">Thiol protease</keyword>
<organism evidence="8 9">
    <name type="scientific">Streptomyces humicola</name>
    <dbReference type="NCBI Taxonomy" id="2953240"/>
    <lineage>
        <taxon>Bacteria</taxon>
        <taxon>Bacillati</taxon>
        <taxon>Actinomycetota</taxon>
        <taxon>Actinomycetes</taxon>
        <taxon>Kitasatosporales</taxon>
        <taxon>Streptomycetaceae</taxon>
        <taxon>Streptomyces</taxon>
    </lineage>
</organism>
<dbReference type="PANTHER" id="PTHR47359">
    <property type="entry name" value="PEPTIDOGLYCAN DL-ENDOPEPTIDASE CWLO"/>
    <property type="match status" value="1"/>
</dbReference>
<evidence type="ECO:0000256" key="4">
    <source>
        <dbReference type="ARBA" id="ARBA00022807"/>
    </source>
</evidence>
<dbReference type="PROSITE" id="PS51935">
    <property type="entry name" value="NLPC_P60"/>
    <property type="match status" value="1"/>
</dbReference>
<feature type="chain" id="PRO_5047175360" evidence="6">
    <location>
        <begin position="41"/>
        <end position="361"/>
    </location>
</feature>
<dbReference type="Proteomes" id="UP001057702">
    <property type="component" value="Unassembled WGS sequence"/>
</dbReference>
<reference evidence="8" key="1">
    <citation type="submission" date="2022-06" db="EMBL/GenBank/DDBJ databases">
        <title>Draft genome sequence of Streptomyces sp. RB6PN25 isolated from peat swamp forest in Thailand.</title>
        <authorList>
            <person name="Duangmal K."/>
            <person name="Klaysubun C."/>
        </authorList>
    </citation>
    <scope>NUCLEOTIDE SEQUENCE</scope>
    <source>
        <strain evidence="8">RB6PN25</strain>
    </source>
</reference>
<protein>
    <submittedName>
        <fullName evidence="8">NlpC/P60 family protein</fullName>
    </submittedName>
</protein>
<comment type="similarity">
    <text evidence="1">Belongs to the peptidase C40 family.</text>
</comment>
<dbReference type="Gene3D" id="6.10.250.3150">
    <property type="match status" value="1"/>
</dbReference>
<dbReference type="InterPro" id="IPR051794">
    <property type="entry name" value="PG_Endopeptidase_C40"/>
</dbReference>
<sequence>MASHRKPRTRTLSPSGPRAVVGVTSAALATMTLLSEHASAATTAQQPSIQEVQSQVDSLNQQAEEATQKYDQAQEQTAAARQKADALLTQVAQNAERLNQSRRVLGQFAAEQYRTGGLDQTAAVFLASDPQQYFEQQHILGRMTAQQQQVLTTFEQQQAAAAKQRTQAADSLQQLSSAQQQLAADKTTVQQKLTQAQTLLNSLTAQQKARLEALRKQQEEEAARKAAQLAAEAQANAAKNADSSYTAKAAKAIAFAKAQLGKPYVWGATGPDSFDCSGLTQAAWGAAGVSLPRTTWDQVDVGTRIPISDVQPGDLIFYNSSIDHVAMYIGNGQIIQAPHTGAVVDIQPMTEMPIYGATRPA</sequence>
<feature type="coiled-coil region" evidence="5">
    <location>
        <begin position="201"/>
        <end position="236"/>
    </location>
</feature>
<keyword evidence="6" id="KW-0732">Signal</keyword>
<dbReference type="Pfam" id="PF00877">
    <property type="entry name" value="NLPC_P60"/>
    <property type="match status" value="1"/>
</dbReference>
<evidence type="ECO:0000256" key="5">
    <source>
        <dbReference type="SAM" id="Coils"/>
    </source>
</evidence>
<dbReference type="InterPro" id="IPR000064">
    <property type="entry name" value="NLP_P60_dom"/>
</dbReference>
<feature type="signal peptide" evidence="6">
    <location>
        <begin position="1"/>
        <end position="40"/>
    </location>
</feature>
<dbReference type="RefSeq" id="WP_255921498.1">
    <property type="nucleotide sequence ID" value="NZ_JANFNG010000014.1"/>
</dbReference>
<keyword evidence="3" id="KW-0378">Hydrolase</keyword>
<evidence type="ECO:0000313" key="9">
    <source>
        <dbReference type="Proteomes" id="UP001057702"/>
    </source>
</evidence>
<evidence type="ECO:0000256" key="3">
    <source>
        <dbReference type="ARBA" id="ARBA00022801"/>
    </source>
</evidence>
<evidence type="ECO:0000256" key="1">
    <source>
        <dbReference type="ARBA" id="ARBA00007074"/>
    </source>
</evidence>
<keyword evidence="5" id="KW-0175">Coiled coil</keyword>
<dbReference type="Gene3D" id="3.90.1720.10">
    <property type="entry name" value="endopeptidase domain like (from Nostoc punctiforme)"/>
    <property type="match status" value="1"/>
</dbReference>
<gene>
    <name evidence="8" type="ORF">NGB36_18790</name>
</gene>
<dbReference type="PANTHER" id="PTHR47359:SF3">
    <property type="entry name" value="NLP_P60 DOMAIN-CONTAINING PROTEIN-RELATED"/>
    <property type="match status" value="1"/>
</dbReference>
<feature type="domain" description="NlpC/P60" evidence="7">
    <location>
        <begin position="246"/>
        <end position="361"/>
    </location>
</feature>
<dbReference type="EMBL" id="JANFNG010000014">
    <property type="protein sequence ID" value="MCQ4082593.1"/>
    <property type="molecule type" value="Genomic_DNA"/>
</dbReference>